<dbReference type="GeneID" id="104783569"/>
<dbReference type="SMART" id="SM00575">
    <property type="entry name" value="ZnF_PMZ"/>
    <property type="match status" value="1"/>
</dbReference>
<dbReference type="RefSeq" id="XP_010507013.1">
    <property type="nucleotide sequence ID" value="XM_010508711.1"/>
</dbReference>
<name>A0ABM0YWR3_CAMSA</name>
<evidence type="ECO:0000313" key="8">
    <source>
        <dbReference type="RefSeq" id="XP_010507013.1"/>
    </source>
</evidence>
<sequence>MKAWYAKEAAVLKSWGSDERSYQLLAGYMHLLQKGNPWTIYKLHYTGGGLVVKQFKYLFFALRASIAGIKFMRKVVLVDGTVKKAKFKGVLIAASMQDANFQVFRIAFAIVDSENELAWTWSMVVPDAEDLVMVSDRHRSIYAAVATVYPQAFHCAAYLDAIPLEHWTQAQCKARRYYVMSRNIVEAVNDAVGKFLKLPIVSMVESIRTKLMGWFCIRRAKAERLVSFPDPITPNVNKLMLRYQKDSVGLPVKGVSKWTFQVGSGKKMYYVDLENKTCTCQQFQKLEIPSSHALAAARTHGVNVPSLVGSQFTVTVFPDSYEKFIYPVPNQSDEEVPTKLQETEVLAPENPNGPGRRCKKRIPSTREFSVPAAKKRKRGPSKCSIYSKQDITE</sequence>
<dbReference type="Proteomes" id="UP000694864">
    <property type="component" value="Chromosome 4"/>
</dbReference>
<feature type="domain" description="SWIM-type" evidence="6">
    <location>
        <begin position="269"/>
        <end position="301"/>
    </location>
</feature>
<evidence type="ECO:0000313" key="7">
    <source>
        <dbReference type="Proteomes" id="UP000694864"/>
    </source>
</evidence>
<dbReference type="Pfam" id="PF10551">
    <property type="entry name" value="MULE"/>
    <property type="match status" value="1"/>
</dbReference>
<protein>
    <submittedName>
        <fullName evidence="8">Uncharacterized protein LOC104783569</fullName>
    </submittedName>
</protein>
<evidence type="ECO:0000259" key="6">
    <source>
        <dbReference type="PROSITE" id="PS50966"/>
    </source>
</evidence>
<keyword evidence="1" id="KW-0479">Metal-binding</keyword>
<accession>A0ABM0YWR3</accession>
<gene>
    <name evidence="8" type="primary">LOC104783569</name>
</gene>
<feature type="compositionally biased region" description="Polar residues" evidence="5">
    <location>
        <begin position="384"/>
        <end position="393"/>
    </location>
</feature>
<evidence type="ECO:0000256" key="5">
    <source>
        <dbReference type="SAM" id="MobiDB-lite"/>
    </source>
</evidence>
<reference evidence="8" key="2">
    <citation type="submission" date="2025-08" db="UniProtKB">
        <authorList>
            <consortium name="RefSeq"/>
        </authorList>
    </citation>
    <scope>IDENTIFICATION</scope>
    <source>
        <tissue evidence="8">Leaf</tissue>
    </source>
</reference>
<dbReference type="InterPro" id="IPR007527">
    <property type="entry name" value="Znf_SWIM"/>
</dbReference>
<proteinExistence type="predicted"/>
<evidence type="ECO:0000256" key="1">
    <source>
        <dbReference type="ARBA" id="ARBA00022723"/>
    </source>
</evidence>
<evidence type="ECO:0000256" key="4">
    <source>
        <dbReference type="PROSITE-ProRule" id="PRU00325"/>
    </source>
</evidence>
<dbReference type="PANTHER" id="PTHR31973">
    <property type="entry name" value="POLYPROTEIN, PUTATIVE-RELATED"/>
    <property type="match status" value="1"/>
</dbReference>
<evidence type="ECO:0000256" key="2">
    <source>
        <dbReference type="ARBA" id="ARBA00022771"/>
    </source>
</evidence>
<dbReference type="InterPro" id="IPR018289">
    <property type="entry name" value="MULE_transposase_dom"/>
</dbReference>
<keyword evidence="3" id="KW-0862">Zinc</keyword>
<dbReference type="PANTHER" id="PTHR31973:SF187">
    <property type="entry name" value="MUTATOR TRANSPOSASE MUDRA PROTEIN"/>
    <property type="match status" value="1"/>
</dbReference>
<dbReference type="InterPro" id="IPR006564">
    <property type="entry name" value="Znf_PMZ"/>
</dbReference>
<keyword evidence="7" id="KW-1185">Reference proteome</keyword>
<reference evidence="7" key="1">
    <citation type="journal article" date="2014" name="Nat. Commun.">
        <title>The emerging biofuel crop Camelina sativa retains a highly undifferentiated hexaploid genome structure.</title>
        <authorList>
            <person name="Kagale S."/>
            <person name="Koh C."/>
            <person name="Nixon J."/>
            <person name="Bollina V."/>
            <person name="Clarke W.E."/>
            <person name="Tuteja R."/>
            <person name="Spillane C."/>
            <person name="Robinson S.J."/>
            <person name="Links M.G."/>
            <person name="Clarke C."/>
            <person name="Higgins E.E."/>
            <person name="Huebert T."/>
            <person name="Sharpe A.G."/>
            <person name="Parkin I.A."/>
        </authorList>
    </citation>
    <scope>NUCLEOTIDE SEQUENCE [LARGE SCALE GENOMIC DNA]</scope>
    <source>
        <strain evidence="7">cv. DH55</strain>
    </source>
</reference>
<feature type="region of interest" description="Disordered" evidence="5">
    <location>
        <begin position="344"/>
        <end position="393"/>
    </location>
</feature>
<dbReference type="PROSITE" id="PS50966">
    <property type="entry name" value="ZF_SWIM"/>
    <property type="match status" value="1"/>
</dbReference>
<organism evidence="7 8">
    <name type="scientific">Camelina sativa</name>
    <name type="common">False flax</name>
    <name type="synonym">Myagrum sativum</name>
    <dbReference type="NCBI Taxonomy" id="90675"/>
    <lineage>
        <taxon>Eukaryota</taxon>
        <taxon>Viridiplantae</taxon>
        <taxon>Streptophyta</taxon>
        <taxon>Embryophyta</taxon>
        <taxon>Tracheophyta</taxon>
        <taxon>Spermatophyta</taxon>
        <taxon>Magnoliopsida</taxon>
        <taxon>eudicotyledons</taxon>
        <taxon>Gunneridae</taxon>
        <taxon>Pentapetalae</taxon>
        <taxon>rosids</taxon>
        <taxon>malvids</taxon>
        <taxon>Brassicales</taxon>
        <taxon>Brassicaceae</taxon>
        <taxon>Camelineae</taxon>
        <taxon>Camelina</taxon>
    </lineage>
</organism>
<keyword evidence="2 4" id="KW-0863">Zinc-finger</keyword>
<evidence type="ECO:0000256" key="3">
    <source>
        <dbReference type="ARBA" id="ARBA00022833"/>
    </source>
</evidence>